<dbReference type="GO" id="GO:0140359">
    <property type="term" value="F:ABC-type transporter activity"/>
    <property type="evidence" value="ECO:0007669"/>
    <property type="project" value="InterPro"/>
</dbReference>
<accession>A0A2M8LHH5</accession>
<dbReference type="CDD" id="cd10147">
    <property type="entry name" value="Wzt_C-like"/>
    <property type="match status" value="1"/>
</dbReference>
<dbReference type="AlphaFoldDB" id="A0A2M8LHH5"/>
<dbReference type="EMBL" id="PFEU01000008">
    <property type="protein sequence ID" value="PJE76900.1"/>
    <property type="molecule type" value="Genomic_DNA"/>
</dbReference>
<sequence>MDPIIRVEHLGKKYRIKHTQKGYVALRDVVANLFSWRYWFRSSKKEQEDFWALQDVNFEVQKGEVLGIIGANGAGKSTLLKILSSITPPTNGEVHMNGRVISLLEVGTGFHPELTGRENIYLNGAILGMTRKEIEQKFDAIVAFSGVETFLDTPVKRFSSGMQVRLAFAVAAHLEPDILIIDEVLAVGDASFQKKCLGKMEEVTKQDGRTILFVSHNMDAIAKLCQRSLLLDHGKVIADGPTDDVIARYLNNHEQTRAEVTLTPPETLDIAIRSIAIKNDRGALSNRLETGKPFTIEIEYELKKDAHEVYAGVAFIDLKTQISVLDTLDIDQNKDHYPLRKKGMYRSLFTFQENPFNHGRYKLFVHIGSFPATQTTLHLSDGDLTITFVSGETFATDVLDGTRNSTMLLNIPSEIIKIG</sequence>
<dbReference type="Proteomes" id="UP000231436">
    <property type="component" value="Unassembled WGS sequence"/>
</dbReference>
<dbReference type="GO" id="GO:0005524">
    <property type="term" value="F:ATP binding"/>
    <property type="evidence" value="ECO:0007669"/>
    <property type="project" value="UniProtKB-KW"/>
</dbReference>
<dbReference type="PROSITE" id="PS00211">
    <property type="entry name" value="ABC_TRANSPORTER_1"/>
    <property type="match status" value="1"/>
</dbReference>
<dbReference type="InterPro" id="IPR029439">
    <property type="entry name" value="Wzt_C"/>
</dbReference>
<dbReference type="Gene3D" id="3.40.50.300">
    <property type="entry name" value="P-loop containing nucleotide triphosphate hydrolases"/>
    <property type="match status" value="1"/>
</dbReference>
<reference evidence="7" key="1">
    <citation type="submission" date="2017-09" db="EMBL/GenBank/DDBJ databases">
        <title>Depth-based differentiation of microbial function through sediment-hosted aquifers and enrichment of novel symbionts in the deep terrestrial subsurface.</title>
        <authorList>
            <person name="Probst A.J."/>
            <person name="Ladd B."/>
            <person name="Jarett J.K."/>
            <person name="Geller-Mcgrath D.E."/>
            <person name="Sieber C.M.K."/>
            <person name="Emerson J.B."/>
            <person name="Anantharaman K."/>
            <person name="Thomas B.C."/>
            <person name="Malmstrom R."/>
            <person name="Stieglmeier M."/>
            <person name="Klingl A."/>
            <person name="Woyke T."/>
            <person name="Ryan C.M."/>
            <person name="Banfield J.F."/>
        </authorList>
    </citation>
    <scope>NUCLEOTIDE SEQUENCE [LARGE SCALE GENOMIC DNA]</scope>
</reference>
<evidence type="ECO:0000313" key="6">
    <source>
        <dbReference type="EMBL" id="PJE76900.1"/>
    </source>
</evidence>
<evidence type="ECO:0000259" key="5">
    <source>
        <dbReference type="PROSITE" id="PS50893"/>
    </source>
</evidence>
<dbReference type="InterPro" id="IPR017871">
    <property type="entry name" value="ABC_transporter-like_CS"/>
</dbReference>
<keyword evidence="2" id="KW-0813">Transport</keyword>
<dbReference type="PROSITE" id="PS50893">
    <property type="entry name" value="ABC_TRANSPORTER_2"/>
    <property type="match status" value="1"/>
</dbReference>
<protein>
    <submittedName>
        <fullName evidence="6">ABC transporter ATP-binding protein</fullName>
    </submittedName>
</protein>
<evidence type="ECO:0000313" key="7">
    <source>
        <dbReference type="Proteomes" id="UP000231436"/>
    </source>
</evidence>
<dbReference type="InterPro" id="IPR003439">
    <property type="entry name" value="ABC_transporter-like_ATP-bd"/>
</dbReference>
<dbReference type="PANTHER" id="PTHR46743">
    <property type="entry name" value="TEICHOIC ACIDS EXPORT ATP-BINDING PROTEIN TAGH"/>
    <property type="match status" value="1"/>
</dbReference>
<dbReference type="SMART" id="SM00382">
    <property type="entry name" value="AAA"/>
    <property type="match status" value="1"/>
</dbReference>
<dbReference type="Pfam" id="PF14524">
    <property type="entry name" value="Wzt_C"/>
    <property type="match status" value="1"/>
</dbReference>
<dbReference type="InterPro" id="IPR003593">
    <property type="entry name" value="AAA+_ATPase"/>
</dbReference>
<dbReference type="PANTHER" id="PTHR46743:SF2">
    <property type="entry name" value="TEICHOIC ACIDS EXPORT ATP-BINDING PROTEIN TAGH"/>
    <property type="match status" value="1"/>
</dbReference>
<dbReference type="Pfam" id="PF00005">
    <property type="entry name" value="ABC_tran"/>
    <property type="match status" value="1"/>
</dbReference>
<keyword evidence="3" id="KW-0547">Nucleotide-binding</keyword>
<name>A0A2M8LHH5_9BACT</name>
<dbReference type="CDD" id="cd03220">
    <property type="entry name" value="ABC_KpsT_Wzt"/>
    <property type="match status" value="1"/>
</dbReference>
<evidence type="ECO:0000256" key="3">
    <source>
        <dbReference type="ARBA" id="ARBA00022741"/>
    </source>
</evidence>
<organism evidence="6 7">
    <name type="scientific">Candidatus Uhrbacteria bacterium CG10_big_fil_rev_8_21_14_0_10_48_16</name>
    <dbReference type="NCBI Taxonomy" id="1975038"/>
    <lineage>
        <taxon>Bacteria</taxon>
        <taxon>Candidatus Uhriibacteriota</taxon>
    </lineage>
</organism>
<gene>
    <name evidence="6" type="ORF">COV05_01745</name>
</gene>
<dbReference type="InterPro" id="IPR015860">
    <property type="entry name" value="ABC_transpr_TagH-like"/>
</dbReference>
<dbReference type="GO" id="GO:0016887">
    <property type="term" value="F:ATP hydrolysis activity"/>
    <property type="evidence" value="ECO:0007669"/>
    <property type="project" value="InterPro"/>
</dbReference>
<comment type="caution">
    <text evidence="6">The sequence shown here is derived from an EMBL/GenBank/DDBJ whole genome shotgun (WGS) entry which is preliminary data.</text>
</comment>
<keyword evidence="4 6" id="KW-0067">ATP-binding</keyword>
<dbReference type="Gene3D" id="2.70.50.60">
    <property type="entry name" value="abc- transporter (atp binding component) like domain"/>
    <property type="match status" value="1"/>
</dbReference>
<dbReference type="SUPFAM" id="SSF52540">
    <property type="entry name" value="P-loop containing nucleoside triphosphate hydrolases"/>
    <property type="match status" value="1"/>
</dbReference>
<feature type="domain" description="ABC transporter" evidence="5">
    <location>
        <begin position="24"/>
        <end position="258"/>
    </location>
</feature>
<dbReference type="InterPro" id="IPR027417">
    <property type="entry name" value="P-loop_NTPase"/>
</dbReference>
<evidence type="ECO:0000256" key="4">
    <source>
        <dbReference type="ARBA" id="ARBA00022840"/>
    </source>
</evidence>
<proteinExistence type="inferred from homology"/>
<dbReference type="InterPro" id="IPR050683">
    <property type="entry name" value="Bact_Polysacc_Export_ATP-bd"/>
</dbReference>
<dbReference type="GO" id="GO:0016020">
    <property type="term" value="C:membrane"/>
    <property type="evidence" value="ECO:0007669"/>
    <property type="project" value="InterPro"/>
</dbReference>
<comment type="similarity">
    <text evidence="1">Belongs to the ABC transporter superfamily.</text>
</comment>
<evidence type="ECO:0000256" key="1">
    <source>
        <dbReference type="ARBA" id="ARBA00005417"/>
    </source>
</evidence>
<evidence type="ECO:0000256" key="2">
    <source>
        <dbReference type="ARBA" id="ARBA00022448"/>
    </source>
</evidence>